<evidence type="ECO:0000256" key="4">
    <source>
        <dbReference type="ARBA" id="ARBA00022771"/>
    </source>
</evidence>
<organism evidence="14 15">
    <name type="scientific">Astyanax mexicanus</name>
    <name type="common">Blind cave fish</name>
    <name type="synonym">Astyanax fasciatus mexicanus</name>
    <dbReference type="NCBI Taxonomy" id="7994"/>
    <lineage>
        <taxon>Eukaryota</taxon>
        <taxon>Metazoa</taxon>
        <taxon>Chordata</taxon>
        <taxon>Craniata</taxon>
        <taxon>Vertebrata</taxon>
        <taxon>Euteleostomi</taxon>
        <taxon>Actinopterygii</taxon>
        <taxon>Neopterygii</taxon>
        <taxon>Teleostei</taxon>
        <taxon>Ostariophysi</taxon>
        <taxon>Characiformes</taxon>
        <taxon>Characoidei</taxon>
        <taxon>Acestrorhamphidae</taxon>
        <taxon>Acestrorhamphinae</taxon>
        <taxon>Astyanax</taxon>
    </lineage>
</organism>
<keyword evidence="7" id="KW-0238">DNA-binding</keyword>
<dbReference type="InterPro" id="IPR011333">
    <property type="entry name" value="SKP1/BTB/POZ_sf"/>
</dbReference>
<feature type="compositionally biased region" description="Basic and acidic residues" evidence="11">
    <location>
        <begin position="633"/>
        <end position="644"/>
    </location>
</feature>
<feature type="domain" description="C2H2-type" evidence="13">
    <location>
        <begin position="608"/>
        <end position="636"/>
    </location>
</feature>
<dbReference type="AlphaFoldDB" id="A0A8B9H2G5"/>
<evidence type="ECO:0000256" key="9">
    <source>
        <dbReference type="ARBA" id="ARBA00023242"/>
    </source>
</evidence>
<dbReference type="InterPro" id="IPR036236">
    <property type="entry name" value="Znf_C2H2_sf"/>
</dbReference>
<keyword evidence="9" id="KW-0539">Nucleus</keyword>
<dbReference type="Pfam" id="PF00651">
    <property type="entry name" value="BTB"/>
    <property type="match status" value="1"/>
</dbReference>
<evidence type="ECO:0000256" key="8">
    <source>
        <dbReference type="ARBA" id="ARBA00023163"/>
    </source>
</evidence>
<keyword evidence="5" id="KW-0862">Zinc</keyword>
<dbReference type="PROSITE" id="PS00028">
    <property type="entry name" value="ZINC_FINGER_C2H2_1"/>
    <property type="match status" value="2"/>
</dbReference>
<keyword evidence="3" id="KW-0677">Repeat</keyword>
<feature type="compositionally biased region" description="Acidic residues" evidence="11">
    <location>
        <begin position="453"/>
        <end position="469"/>
    </location>
</feature>
<feature type="region of interest" description="Disordered" evidence="11">
    <location>
        <begin position="204"/>
        <end position="302"/>
    </location>
</feature>
<dbReference type="SMART" id="SM00355">
    <property type="entry name" value="ZnF_C2H2"/>
    <property type="match status" value="2"/>
</dbReference>
<protein>
    <submittedName>
        <fullName evidence="14">Zinc finger and BTB domain containing 3</fullName>
    </submittedName>
</protein>
<evidence type="ECO:0000256" key="1">
    <source>
        <dbReference type="ARBA" id="ARBA00004123"/>
    </source>
</evidence>
<dbReference type="PANTHER" id="PTHR46105:SF5">
    <property type="entry name" value="ZINC FINGER AND BTB DOMAIN-CONTAINING PROTEIN 44 ISOFORM X1"/>
    <property type="match status" value="1"/>
</dbReference>
<dbReference type="InterPro" id="IPR000210">
    <property type="entry name" value="BTB/POZ_dom"/>
</dbReference>
<dbReference type="GO" id="GO:0005634">
    <property type="term" value="C:nucleus"/>
    <property type="evidence" value="ECO:0007669"/>
    <property type="project" value="UniProtKB-SubCell"/>
</dbReference>
<feature type="domain" description="C2H2-type" evidence="13">
    <location>
        <begin position="580"/>
        <end position="607"/>
    </location>
</feature>
<keyword evidence="2" id="KW-0479">Metal-binding</keyword>
<evidence type="ECO:0000256" key="6">
    <source>
        <dbReference type="ARBA" id="ARBA00023015"/>
    </source>
</evidence>
<dbReference type="OrthoDB" id="6077919at2759"/>
<dbReference type="FunFam" id="3.30.160.60:FF:000114">
    <property type="entry name" value="Zinc finger and BTB domain-containing protein 18"/>
    <property type="match status" value="1"/>
</dbReference>
<feature type="compositionally biased region" description="Low complexity" evidence="11">
    <location>
        <begin position="411"/>
        <end position="425"/>
    </location>
</feature>
<dbReference type="Gene3D" id="3.30.710.10">
    <property type="entry name" value="Potassium Channel Kv1.1, Chain A"/>
    <property type="match status" value="1"/>
</dbReference>
<feature type="region of interest" description="Disordered" evidence="11">
    <location>
        <begin position="132"/>
        <end position="178"/>
    </location>
</feature>
<dbReference type="PROSITE" id="PS50097">
    <property type="entry name" value="BTB"/>
    <property type="match status" value="1"/>
</dbReference>
<evidence type="ECO:0000313" key="14">
    <source>
        <dbReference type="Ensembl" id="ENSAMXP00005006427.1"/>
    </source>
</evidence>
<sequence length="659" mass="70969">MEFPGHSQQLLASLRSQRLQGFLCDCTVKVGPTRFLAHRAVLASCSPFFHMFYSEHPVGSMSTVNGGPDRDTVTINGDIVTPAAFGLLLDFMYEGVLQLVTHPPPEDVLAAASFLHMNDVVRVCKKRLQGRGLAEADSTRAEEAGSEASVRDGGLSSEGRSSDREAGERSSGMGGLLADGGQQVAASISGSNVSLVLPSLTQSLQSSQQTSSHIDTKTELGMPSRISHSASLGSPDMADTTQPGMESAISAMSDSGPGGLYTSSPGPVRAGTSTTSGSRVESALSSPCSTTEPILTGTESQPSISSVTSMALVFADANQAGDSARGSSLKEAGTVLARGSSSPHGAHGQITKVTKLSSFDQVQVQHGSGQQSFSNISLSIQHSQSQAEARQAEARQAEARQTVARQTVAIQSSRSLSEQQPQQQQLPPPLQKERIKEDESIKVKVEAIVISDEELEDDNDDDNDVEEEETLVHVRVNQRNQRRDASVAERGDYDSNHDVEEITSAHHFIPPHTLLQLPHDHQEPLSYPSSPQGGPSASSSDTTSFPSSLFQTASQQSEQHQAIYFEEFQDSLGNYVEDVPTCSTCGKTFSCAYTLRRHAIVHTRERPYECSYCYRSYTQSGDLYRHIRKAHDHDLPVKRSRTDTDPPLPSPPLPQPPQT</sequence>
<evidence type="ECO:0000256" key="7">
    <source>
        <dbReference type="ARBA" id="ARBA00023125"/>
    </source>
</evidence>
<evidence type="ECO:0000256" key="3">
    <source>
        <dbReference type="ARBA" id="ARBA00022737"/>
    </source>
</evidence>
<dbReference type="FunFam" id="3.30.160.60:FF:000892">
    <property type="entry name" value="zinc finger and BTB domain-containing protein 3"/>
    <property type="match status" value="1"/>
</dbReference>
<comment type="subcellular location">
    <subcellularLocation>
        <location evidence="1">Nucleus</location>
    </subcellularLocation>
</comment>
<feature type="compositionally biased region" description="Low complexity" evidence="11">
    <location>
        <begin position="524"/>
        <end position="548"/>
    </location>
</feature>
<dbReference type="Ensembl" id="ENSAMXT00005007277.1">
    <property type="protein sequence ID" value="ENSAMXP00005006427.1"/>
    <property type="gene ID" value="ENSAMXG00005003832.1"/>
</dbReference>
<feature type="compositionally biased region" description="Polar residues" evidence="11">
    <location>
        <begin position="261"/>
        <end position="302"/>
    </location>
</feature>
<feature type="region of interest" description="Disordered" evidence="11">
    <location>
        <begin position="384"/>
        <end position="438"/>
    </location>
</feature>
<dbReference type="Gene3D" id="3.30.160.60">
    <property type="entry name" value="Classic Zinc Finger"/>
    <property type="match status" value="2"/>
</dbReference>
<evidence type="ECO:0000313" key="15">
    <source>
        <dbReference type="Proteomes" id="UP000694621"/>
    </source>
</evidence>
<feature type="region of interest" description="Disordered" evidence="11">
    <location>
        <begin position="518"/>
        <end position="553"/>
    </location>
</feature>
<reference evidence="14" key="1">
    <citation type="submission" date="2025-08" db="UniProtKB">
        <authorList>
            <consortium name="Ensembl"/>
        </authorList>
    </citation>
    <scope>IDENTIFICATION</scope>
</reference>
<keyword evidence="6" id="KW-0805">Transcription regulation</keyword>
<dbReference type="GeneID" id="103042614"/>
<feature type="domain" description="BTB" evidence="12">
    <location>
        <begin position="24"/>
        <end position="101"/>
    </location>
</feature>
<feature type="region of interest" description="Disordered" evidence="11">
    <location>
        <begin position="453"/>
        <end position="493"/>
    </location>
</feature>
<dbReference type="CTD" id="79842"/>
<dbReference type="SMART" id="SM00225">
    <property type="entry name" value="BTB"/>
    <property type="match status" value="1"/>
</dbReference>
<dbReference type="PANTHER" id="PTHR46105">
    <property type="entry name" value="AGAP004733-PA"/>
    <property type="match status" value="1"/>
</dbReference>
<dbReference type="SUPFAM" id="SSF57667">
    <property type="entry name" value="beta-beta-alpha zinc fingers"/>
    <property type="match status" value="1"/>
</dbReference>
<dbReference type="GO" id="GO:0008270">
    <property type="term" value="F:zinc ion binding"/>
    <property type="evidence" value="ECO:0007669"/>
    <property type="project" value="UniProtKB-KW"/>
</dbReference>
<evidence type="ECO:0000259" key="13">
    <source>
        <dbReference type="PROSITE" id="PS50157"/>
    </source>
</evidence>
<keyword evidence="4 10" id="KW-0863">Zinc-finger</keyword>
<dbReference type="InterPro" id="IPR013087">
    <property type="entry name" value="Znf_C2H2_type"/>
</dbReference>
<dbReference type="KEGG" id="amex:103042614"/>
<name>A0A8B9H2G5_ASTMX</name>
<feature type="compositionally biased region" description="Basic and acidic residues" evidence="11">
    <location>
        <begin position="481"/>
        <end position="493"/>
    </location>
</feature>
<accession>A0A8B9H2G5</accession>
<proteinExistence type="predicted"/>
<dbReference type="GO" id="GO:0000981">
    <property type="term" value="F:DNA-binding transcription factor activity, RNA polymerase II-specific"/>
    <property type="evidence" value="ECO:0007669"/>
    <property type="project" value="TreeGrafter"/>
</dbReference>
<feature type="compositionally biased region" description="Pro residues" evidence="11">
    <location>
        <begin position="646"/>
        <end position="659"/>
    </location>
</feature>
<evidence type="ECO:0000256" key="5">
    <source>
        <dbReference type="ARBA" id="ARBA00022833"/>
    </source>
</evidence>
<dbReference type="SUPFAM" id="SSF54695">
    <property type="entry name" value="POZ domain"/>
    <property type="match status" value="1"/>
</dbReference>
<evidence type="ECO:0000256" key="10">
    <source>
        <dbReference type="PROSITE-ProRule" id="PRU00042"/>
    </source>
</evidence>
<dbReference type="Pfam" id="PF00096">
    <property type="entry name" value="zf-C2H2"/>
    <property type="match status" value="1"/>
</dbReference>
<dbReference type="Proteomes" id="UP000694621">
    <property type="component" value="Unplaced"/>
</dbReference>
<evidence type="ECO:0000256" key="2">
    <source>
        <dbReference type="ARBA" id="ARBA00022723"/>
    </source>
</evidence>
<dbReference type="PROSITE" id="PS50157">
    <property type="entry name" value="ZINC_FINGER_C2H2_2"/>
    <property type="match status" value="2"/>
</dbReference>
<evidence type="ECO:0000256" key="11">
    <source>
        <dbReference type="SAM" id="MobiDB-lite"/>
    </source>
</evidence>
<evidence type="ECO:0000259" key="12">
    <source>
        <dbReference type="PROSITE" id="PS50097"/>
    </source>
</evidence>
<dbReference type="GO" id="GO:0000978">
    <property type="term" value="F:RNA polymerase II cis-regulatory region sequence-specific DNA binding"/>
    <property type="evidence" value="ECO:0007669"/>
    <property type="project" value="TreeGrafter"/>
</dbReference>
<feature type="region of interest" description="Disordered" evidence="11">
    <location>
        <begin position="633"/>
        <end position="659"/>
    </location>
</feature>
<dbReference type="InterPro" id="IPR050457">
    <property type="entry name" value="ZnFinger_BTB_dom_contain"/>
</dbReference>
<keyword evidence="8" id="KW-0804">Transcription</keyword>